<evidence type="ECO:0000256" key="1">
    <source>
        <dbReference type="SAM" id="Phobius"/>
    </source>
</evidence>
<feature type="transmembrane region" description="Helical" evidence="1">
    <location>
        <begin position="160"/>
        <end position="183"/>
    </location>
</feature>
<keyword evidence="1" id="KW-0472">Membrane</keyword>
<evidence type="ECO:0000313" key="2">
    <source>
        <dbReference type="EMBL" id="CAD5206054.1"/>
    </source>
</evidence>
<dbReference type="PANTHER" id="PTHR22943:SF248">
    <property type="entry name" value="SEVEN TM RECEPTOR"/>
    <property type="match status" value="1"/>
</dbReference>
<proteinExistence type="predicted"/>
<keyword evidence="3" id="KW-1185">Reference proteome</keyword>
<feature type="transmembrane region" description="Helical" evidence="1">
    <location>
        <begin position="62"/>
        <end position="82"/>
    </location>
</feature>
<dbReference type="EMBL" id="CAJFCW020000001">
    <property type="protein sequence ID" value="CAG9080317.1"/>
    <property type="molecule type" value="Genomic_DNA"/>
</dbReference>
<keyword evidence="1" id="KW-1133">Transmembrane helix</keyword>
<dbReference type="OrthoDB" id="10664972at2759"/>
<reference evidence="2" key="1">
    <citation type="submission" date="2020-09" db="EMBL/GenBank/DDBJ databases">
        <authorList>
            <person name="Kikuchi T."/>
        </authorList>
    </citation>
    <scope>NUCLEOTIDE SEQUENCE</scope>
    <source>
        <strain evidence="2">SH1</strain>
    </source>
</reference>
<dbReference type="Pfam" id="PF10317">
    <property type="entry name" value="7TM_GPCR_Srd"/>
    <property type="match status" value="1"/>
</dbReference>
<comment type="caution">
    <text evidence="2">The sequence shown here is derived from an EMBL/GenBank/DDBJ whole genome shotgun (WGS) entry which is preliminary data.</text>
</comment>
<feature type="transmembrane region" description="Helical" evidence="1">
    <location>
        <begin position="235"/>
        <end position="259"/>
    </location>
</feature>
<dbReference type="Proteomes" id="UP000614601">
    <property type="component" value="Unassembled WGS sequence"/>
</dbReference>
<feature type="transmembrane region" description="Helical" evidence="1">
    <location>
        <begin position="94"/>
        <end position="113"/>
    </location>
</feature>
<feature type="transmembrane region" description="Helical" evidence="1">
    <location>
        <begin position="204"/>
        <end position="229"/>
    </location>
</feature>
<evidence type="ECO:0000313" key="3">
    <source>
        <dbReference type="Proteomes" id="UP000614601"/>
    </source>
</evidence>
<dbReference type="EMBL" id="CAJFDH010000001">
    <property type="protein sequence ID" value="CAD5206054.1"/>
    <property type="molecule type" value="Genomic_DNA"/>
</dbReference>
<keyword evidence="1" id="KW-0812">Transmembrane</keyword>
<dbReference type="AlphaFoldDB" id="A0A811JRK2"/>
<dbReference type="InterPro" id="IPR019421">
    <property type="entry name" value="7TM_GPCR_serpentine_rcpt_Srd"/>
</dbReference>
<dbReference type="Proteomes" id="UP000783686">
    <property type="component" value="Unassembled WGS sequence"/>
</dbReference>
<organism evidence="2 3">
    <name type="scientific">Bursaphelenchus okinawaensis</name>
    <dbReference type="NCBI Taxonomy" id="465554"/>
    <lineage>
        <taxon>Eukaryota</taxon>
        <taxon>Metazoa</taxon>
        <taxon>Ecdysozoa</taxon>
        <taxon>Nematoda</taxon>
        <taxon>Chromadorea</taxon>
        <taxon>Rhabditida</taxon>
        <taxon>Tylenchina</taxon>
        <taxon>Tylenchomorpha</taxon>
        <taxon>Aphelenchoidea</taxon>
        <taxon>Aphelenchoididae</taxon>
        <taxon>Bursaphelenchus</taxon>
    </lineage>
</organism>
<evidence type="ECO:0008006" key="4">
    <source>
        <dbReference type="Google" id="ProtNLM"/>
    </source>
</evidence>
<dbReference type="PANTHER" id="PTHR22943">
    <property type="entry name" value="7-TRANSMEMBRANE DOMAIN RECEPTOR C.ELEGANS"/>
    <property type="match status" value="1"/>
</dbReference>
<gene>
    <name evidence="2" type="ORF">BOKJ2_LOCUS738</name>
</gene>
<accession>A0A811JRK2</accession>
<protein>
    <recommendedName>
        <fullName evidence="4">G protein-coupled receptor</fullName>
    </recommendedName>
</protein>
<sequence>MPTVSYDNPFSWQDDNMNLSSTVTVSEYETFMATSNIRDGVLLLVCEGPVSYLSYRWQCVFIGYYAFSISNVITILPANYYYRYNCINGQKPSHLTTIILYLISLIAGFFSGYTSYLSALKSGHNRAGFNYGSMWFNYGPIPNIIPLDSKSAYTQIASMWMINGLGGAYILALYYGRLTMLTIRDNRASYSGKTLRLEQQLSTALLLQAVLPILTSVGPTVTVASAIIFGINVGAFSITAYATLAWIPLFNPLATVFAIKPYQMALLNIIKQRPSITSFSHSSSSGLH</sequence>
<name>A0A811JRK2_9BILA</name>